<dbReference type="PANTHER" id="PTHR43464">
    <property type="entry name" value="METHYLTRANSFERASE"/>
    <property type="match status" value="1"/>
</dbReference>
<dbReference type="GO" id="GO:0008168">
    <property type="term" value="F:methyltransferase activity"/>
    <property type="evidence" value="ECO:0007669"/>
    <property type="project" value="UniProtKB-KW"/>
</dbReference>
<dbReference type="CDD" id="cd02440">
    <property type="entry name" value="AdoMet_MTases"/>
    <property type="match status" value="1"/>
</dbReference>
<dbReference type="Pfam" id="PF13489">
    <property type="entry name" value="Methyltransf_23"/>
    <property type="match status" value="1"/>
</dbReference>
<keyword evidence="5" id="KW-1185">Reference proteome</keyword>
<protein>
    <submittedName>
        <fullName evidence="4">Class I SAM-dependent methyltransferase</fullName>
    </submittedName>
</protein>
<organism evidence="4 5">
    <name type="scientific">Enterovirga aerilata</name>
    <dbReference type="NCBI Taxonomy" id="2730920"/>
    <lineage>
        <taxon>Bacteria</taxon>
        <taxon>Pseudomonadati</taxon>
        <taxon>Pseudomonadota</taxon>
        <taxon>Alphaproteobacteria</taxon>
        <taxon>Hyphomicrobiales</taxon>
        <taxon>Methylobacteriaceae</taxon>
        <taxon>Enterovirga</taxon>
    </lineage>
</organism>
<dbReference type="EMBL" id="JABEPP010000001">
    <property type="protein sequence ID" value="NNM70875.1"/>
    <property type="molecule type" value="Genomic_DNA"/>
</dbReference>
<sequence>MIDINAAFAKLRDSELNMRVGGADPEQVGAMCFDIVSKYIDVGKATRLLDFGCGAGRVMLSGLRQAPHIKSFVGFDIMEDAIAFFRENIAPDKRTRFELIEGNNDHYDRFVGNSVRKTRDHLRETYGGFFDGAFAFSVFTHVDRDDIGGLLQFVANLLRPGGIFVFTAFILNPYSRKRIRDNSALFKFEFPDFSEDKQVFVGDSRDRLAFIAFDQFLFDSAIVDAGLIPRHIEFGSWRGDNQAGTLQDVIVCGKPF</sequence>
<evidence type="ECO:0000256" key="2">
    <source>
        <dbReference type="ARBA" id="ARBA00022679"/>
    </source>
</evidence>
<dbReference type="GO" id="GO:0032259">
    <property type="term" value="P:methylation"/>
    <property type="evidence" value="ECO:0007669"/>
    <property type="project" value="UniProtKB-KW"/>
</dbReference>
<dbReference type="SUPFAM" id="SSF53335">
    <property type="entry name" value="S-adenosyl-L-methionine-dependent methyltransferases"/>
    <property type="match status" value="1"/>
</dbReference>
<comment type="caution">
    <text evidence="4">The sequence shown here is derived from an EMBL/GenBank/DDBJ whole genome shotgun (WGS) entry which is preliminary data.</text>
</comment>
<dbReference type="PANTHER" id="PTHR43464:SF19">
    <property type="entry name" value="UBIQUINONE BIOSYNTHESIS O-METHYLTRANSFERASE, MITOCHONDRIAL"/>
    <property type="match status" value="1"/>
</dbReference>
<dbReference type="Proteomes" id="UP000564885">
    <property type="component" value="Unassembled WGS sequence"/>
</dbReference>
<name>A0A849I3B2_9HYPH</name>
<dbReference type="InterPro" id="IPR029063">
    <property type="entry name" value="SAM-dependent_MTases_sf"/>
</dbReference>
<proteinExistence type="predicted"/>
<dbReference type="Gene3D" id="3.40.50.150">
    <property type="entry name" value="Vaccinia Virus protein VP39"/>
    <property type="match status" value="1"/>
</dbReference>
<evidence type="ECO:0000313" key="5">
    <source>
        <dbReference type="Proteomes" id="UP000564885"/>
    </source>
</evidence>
<keyword evidence="2 4" id="KW-0808">Transferase</keyword>
<dbReference type="AlphaFoldDB" id="A0A849I3B2"/>
<evidence type="ECO:0000313" key="4">
    <source>
        <dbReference type="EMBL" id="NNM70875.1"/>
    </source>
</evidence>
<keyword evidence="1 4" id="KW-0489">Methyltransferase</keyword>
<accession>A0A849I3B2</accession>
<gene>
    <name evidence="4" type="ORF">HJG44_00500</name>
</gene>
<keyword evidence="3" id="KW-0949">S-adenosyl-L-methionine</keyword>
<evidence type="ECO:0000256" key="3">
    <source>
        <dbReference type="ARBA" id="ARBA00022691"/>
    </source>
</evidence>
<reference evidence="4 5" key="1">
    <citation type="submission" date="2020-04" db="EMBL/GenBank/DDBJ databases">
        <title>Enterovirga sp. isolate from soil.</title>
        <authorList>
            <person name="Chea S."/>
            <person name="Kim D.-U."/>
        </authorList>
    </citation>
    <scope>NUCLEOTIDE SEQUENCE [LARGE SCALE GENOMIC DNA]</scope>
    <source>
        <strain evidence="4 5">DB1703</strain>
    </source>
</reference>
<dbReference type="RefSeq" id="WP_171216404.1">
    <property type="nucleotide sequence ID" value="NZ_JABEPP010000001.1"/>
</dbReference>
<evidence type="ECO:0000256" key="1">
    <source>
        <dbReference type="ARBA" id="ARBA00022603"/>
    </source>
</evidence>